<dbReference type="GO" id="GO:0016491">
    <property type="term" value="F:oxidoreductase activity"/>
    <property type="evidence" value="ECO:0007669"/>
    <property type="project" value="UniProtKB-KW"/>
</dbReference>
<evidence type="ECO:0000256" key="2">
    <source>
        <dbReference type="ARBA" id="ARBA00023002"/>
    </source>
</evidence>
<keyword evidence="5" id="KW-1185">Reference proteome</keyword>
<keyword evidence="2" id="KW-0560">Oxidoreductase</keyword>
<sequence length="282" mass="29840">METKQTKRVWFITGASRGLGAEITSAALAAGDYVVATARDPKRIAERFGDAEGLLPVALDVTSESSAAAAVEAALARFGRIDVLVNNAGYGLIGAVEETSGEDVRRLYETNVFGLLAVTRAVLPVLRKQRSGHILNLSSVGGYRSAPGFGVYCSTKFAVEGISEALHVELAPLGIAVTIVEPGYFRTEFLEAKSVVESNAVIADYAETAGKVRTVAKSVSLQQPGDPTRLARVVVELSRADNPPLRLPLGSDTVAAIEAKNALVSKELDAWRAVAISTDFPR</sequence>
<dbReference type="InterPro" id="IPR002347">
    <property type="entry name" value="SDR_fam"/>
</dbReference>
<dbReference type="PRINTS" id="PR00081">
    <property type="entry name" value="GDHRDH"/>
</dbReference>
<name>A0A4U1JGY2_9BACT</name>
<proteinExistence type="inferred from homology"/>
<comment type="caution">
    <text evidence="4">The sequence shown here is derived from an EMBL/GenBank/DDBJ whole genome shotgun (WGS) entry which is preliminary data.</text>
</comment>
<evidence type="ECO:0000256" key="1">
    <source>
        <dbReference type="ARBA" id="ARBA00006484"/>
    </source>
</evidence>
<protein>
    <submittedName>
        <fullName evidence="4">SDR family NAD(P)-dependent oxidoreductase</fullName>
    </submittedName>
</protein>
<dbReference type="OrthoDB" id="9793825at2"/>
<dbReference type="CDD" id="cd05374">
    <property type="entry name" value="17beta-HSD-like_SDR_c"/>
    <property type="match status" value="1"/>
</dbReference>
<reference evidence="4 5" key="1">
    <citation type="submission" date="2019-04" db="EMBL/GenBank/DDBJ databases">
        <authorList>
            <person name="Li Y."/>
            <person name="Wang J."/>
        </authorList>
    </citation>
    <scope>NUCLEOTIDE SEQUENCE [LARGE SCALE GENOMIC DNA]</scope>
    <source>
        <strain evidence="4 5">DSM 14668</strain>
    </source>
</reference>
<dbReference type="InterPro" id="IPR051911">
    <property type="entry name" value="SDR_oxidoreductase"/>
</dbReference>
<comment type="similarity">
    <text evidence="1 3">Belongs to the short-chain dehydrogenases/reductases (SDR) family.</text>
</comment>
<evidence type="ECO:0000256" key="3">
    <source>
        <dbReference type="RuleBase" id="RU000363"/>
    </source>
</evidence>
<dbReference type="EMBL" id="SSMQ01000005">
    <property type="protein sequence ID" value="TKD11812.1"/>
    <property type="molecule type" value="Genomic_DNA"/>
</dbReference>
<dbReference type="PANTHER" id="PTHR43976:SF16">
    <property type="entry name" value="SHORT-CHAIN DEHYDROGENASE_REDUCTASE FAMILY PROTEIN"/>
    <property type="match status" value="1"/>
</dbReference>
<dbReference type="Proteomes" id="UP000309215">
    <property type="component" value="Unassembled WGS sequence"/>
</dbReference>
<dbReference type="RefSeq" id="WP_136928086.1">
    <property type="nucleotide sequence ID" value="NZ_SSMQ01000005.1"/>
</dbReference>
<dbReference type="InterPro" id="IPR020904">
    <property type="entry name" value="Sc_DH/Rdtase_CS"/>
</dbReference>
<dbReference type="InterPro" id="IPR036291">
    <property type="entry name" value="NAD(P)-bd_dom_sf"/>
</dbReference>
<gene>
    <name evidence="4" type="ORF">E8A74_06685</name>
</gene>
<evidence type="ECO:0000313" key="4">
    <source>
        <dbReference type="EMBL" id="TKD11812.1"/>
    </source>
</evidence>
<accession>A0A4U1JGY2</accession>
<dbReference type="SUPFAM" id="SSF51735">
    <property type="entry name" value="NAD(P)-binding Rossmann-fold domains"/>
    <property type="match status" value="1"/>
</dbReference>
<dbReference type="NCBIfam" id="NF004824">
    <property type="entry name" value="PRK06180.1"/>
    <property type="match status" value="1"/>
</dbReference>
<dbReference type="PANTHER" id="PTHR43976">
    <property type="entry name" value="SHORT CHAIN DEHYDROGENASE"/>
    <property type="match status" value="1"/>
</dbReference>
<organism evidence="4 5">
    <name type="scientific">Polyangium fumosum</name>
    <dbReference type="NCBI Taxonomy" id="889272"/>
    <lineage>
        <taxon>Bacteria</taxon>
        <taxon>Pseudomonadati</taxon>
        <taxon>Myxococcota</taxon>
        <taxon>Polyangia</taxon>
        <taxon>Polyangiales</taxon>
        <taxon>Polyangiaceae</taxon>
        <taxon>Polyangium</taxon>
    </lineage>
</organism>
<dbReference type="PROSITE" id="PS00061">
    <property type="entry name" value="ADH_SHORT"/>
    <property type="match status" value="1"/>
</dbReference>
<dbReference type="Gene3D" id="3.40.50.720">
    <property type="entry name" value="NAD(P)-binding Rossmann-like Domain"/>
    <property type="match status" value="1"/>
</dbReference>
<dbReference type="PRINTS" id="PR00080">
    <property type="entry name" value="SDRFAMILY"/>
</dbReference>
<dbReference type="AlphaFoldDB" id="A0A4U1JGY2"/>
<dbReference type="Pfam" id="PF00106">
    <property type="entry name" value="adh_short"/>
    <property type="match status" value="1"/>
</dbReference>
<evidence type="ECO:0000313" key="5">
    <source>
        <dbReference type="Proteomes" id="UP000309215"/>
    </source>
</evidence>